<evidence type="ECO:0000313" key="1">
    <source>
        <dbReference type="EMBL" id="GIY54073.1"/>
    </source>
</evidence>
<name>A0AAV4U8J7_CAEEX</name>
<dbReference type="AlphaFoldDB" id="A0AAV4U8J7"/>
<sequence length="189" mass="21571">MYQGNVRNQLLDPADYNRKAIRTISASPTRGRSTFSFSLRQRIEENKVATSMRDEEAPLTKILHLLRRYDCMIPALSAAKISVISFKRDQNVDPIMDGNKLLLLRKEVVISATIMMITIMTLRNGKKSHSKENKVQPRRLFKHVSPQSYFGTKIETSCTSQVFEQSRRSKALQGTVKYHINTSNHASIS</sequence>
<reference evidence="1 2" key="1">
    <citation type="submission" date="2021-06" db="EMBL/GenBank/DDBJ databases">
        <title>Caerostris extrusa draft genome.</title>
        <authorList>
            <person name="Kono N."/>
            <person name="Arakawa K."/>
        </authorList>
    </citation>
    <scope>NUCLEOTIDE SEQUENCE [LARGE SCALE GENOMIC DNA]</scope>
</reference>
<organism evidence="1 2">
    <name type="scientific">Caerostris extrusa</name>
    <name type="common">Bark spider</name>
    <name type="synonym">Caerostris bankana</name>
    <dbReference type="NCBI Taxonomy" id="172846"/>
    <lineage>
        <taxon>Eukaryota</taxon>
        <taxon>Metazoa</taxon>
        <taxon>Ecdysozoa</taxon>
        <taxon>Arthropoda</taxon>
        <taxon>Chelicerata</taxon>
        <taxon>Arachnida</taxon>
        <taxon>Araneae</taxon>
        <taxon>Araneomorphae</taxon>
        <taxon>Entelegynae</taxon>
        <taxon>Araneoidea</taxon>
        <taxon>Araneidae</taxon>
        <taxon>Caerostris</taxon>
    </lineage>
</organism>
<protein>
    <submittedName>
        <fullName evidence="1">Uncharacterized protein</fullName>
    </submittedName>
</protein>
<gene>
    <name evidence="1" type="ORF">CEXT_760751</name>
</gene>
<accession>A0AAV4U8J7</accession>
<dbReference type="Proteomes" id="UP001054945">
    <property type="component" value="Unassembled WGS sequence"/>
</dbReference>
<comment type="caution">
    <text evidence="1">The sequence shown here is derived from an EMBL/GenBank/DDBJ whole genome shotgun (WGS) entry which is preliminary data.</text>
</comment>
<evidence type="ECO:0000313" key="2">
    <source>
        <dbReference type="Proteomes" id="UP001054945"/>
    </source>
</evidence>
<dbReference type="EMBL" id="BPLR01012467">
    <property type="protein sequence ID" value="GIY54073.1"/>
    <property type="molecule type" value="Genomic_DNA"/>
</dbReference>
<keyword evidence="2" id="KW-1185">Reference proteome</keyword>
<proteinExistence type="predicted"/>